<accession>A0AA40C8D0</accession>
<comment type="caution">
    <text evidence="2">The sequence shown here is derived from an EMBL/GenBank/DDBJ whole genome shotgun (WGS) entry which is preliminary data.</text>
</comment>
<feature type="signal peptide" evidence="1">
    <location>
        <begin position="1"/>
        <end position="20"/>
    </location>
</feature>
<evidence type="ECO:0000313" key="2">
    <source>
        <dbReference type="EMBL" id="KAK0629316.1"/>
    </source>
</evidence>
<gene>
    <name evidence="2" type="ORF">B0T17DRAFT_182835</name>
</gene>
<proteinExistence type="predicted"/>
<protein>
    <recommendedName>
        <fullName evidence="4">Secreted protein</fullName>
    </recommendedName>
</protein>
<organism evidence="2 3">
    <name type="scientific">Bombardia bombarda</name>
    <dbReference type="NCBI Taxonomy" id="252184"/>
    <lineage>
        <taxon>Eukaryota</taxon>
        <taxon>Fungi</taxon>
        <taxon>Dikarya</taxon>
        <taxon>Ascomycota</taxon>
        <taxon>Pezizomycotina</taxon>
        <taxon>Sordariomycetes</taxon>
        <taxon>Sordariomycetidae</taxon>
        <taxon>Sordariales</taxon>
        <taxon>Lasiosphaeriaceae</taxon>
        <taxon>Bombardia</taxon>
    </lineage>
</organism>
<dbReference type="AlphaFoldDB" id="A0AA40C8D0"/>
<evidence type="ECO:0008006" key="4">
    <source>
        <dbReference type="Google" id="ProtNLM"/>
    </source>
</evidence>
<evidence type="ECO:0000313" key="3">
    <source>
        <dbReference type="Proteomes" id="UP001174934"/>
    </source>
</evidence>
<evidence type="ECO:0000256" key="1">
    <source>
        <dbReference type="SAM" id="SignalP"/>
    </source>
</evidence>
<dbReference type="Proteomes" id="UP001174934">
    <property type="component" value="Unassembled WGS sequence"/>
</dbReference>
<name>A0AA40C8D0_9PEZI</name>
<sequence>MDLLFCFVCISFSFSAYSSCQVVSMAPWTEIIYHGGSTTTEYDNGKGIACCGYSRTPSAGRLCPTTVRCSRQKGQAASPRIIENRLFHFTAAIPWKKRVAAGHQVDESDGSKMLESM</sequence>
<feature type="chain" id="PRO_5041392057" description="Secreted protein" evidence="1">
    <location>
        <begin position="21"/>
        <end position="117"/>
    </location>
</feature>
<keyword evidence="1" id="KW-0732">Signal</keyword>
<keyword evidence="3" id="KW-1185">Reference proteome</keyword>
<reference evidence="2" key="1">
    <citation type="submission" date="2023-06" db="EMBL/GenBank/DDBJ databases">
        <title>Genome-scale phylogeny and comparative genomics of the fungal order Sordariales.</title>
        <authorList>
            <consortium name="Lawrence Berkeley National Laboratory"/>
            <person name="Hensen N."/>
            <person name="Bonometti L."/>
            <person name="Westerberg I."/>
            <person name="Brannstrom I.O."/>
            <person name="Guillou S."/>
            <person name="Cros-Aarteil S."/>
            <person name="Calhoun S."/>
            <person name="Haridas S."/>
            <person name="Kuo A."/>
            <person name="Mondo S."/>
            <person name="Pangilinan J."/>
            <person name="Riley R."/>
            <person name="LaButti K."/>
            <person name="Andreopoulos B."/>
            <person name="Lipzen A."/>
            <person name="Chen C."/>
            <person name="Yanf M."/>
            <person name="Daum C."/>
            <person name="Ng V."/>
            <person name="Clum A."/>
            <person name="Steindorff A."/>
            <person name="Ohm R."/>
            <person name="Martin F."/>
            <person name="Silar P."/>
            <person name="Natvig D."/>
            <person name="Lalanne C."/>
            <person name="Gautier V."/>
            <person name="Ament-velasquez S.L."/>
            <person name="Kruys A."/>
            <person name="Hutchinson M.I."/>
            <person name="Powell A.J."/>
            <person name="Barry K."/>
            <person name="Miller A.N."/>
            <person name="Grigoriev I.V."/>
            <person name="Debuchy R."/>
            <person name="Gladieux P."/>
            <person name="Thoren M.H."/>
            <person name="Johannesson H."/>
        </authorList>
    </citation>
    <scope>NUCLEOTIDE SEQUENCE</scope>
    <source>
        <strain evidence="2">SMH3391-2</strain>
    </source>
</reference>
<dbReference type="EMBL" id="JAULSR010000002">
    <property type="protein sequence ID" value="KAK0629316.1"/>
    <property type="molecule type" value="Genomic_DNA"/>
</dbReference>